<sequence>MCDTSRRVKCSQAEALTGPIHSRFEKNLGVKQKDRVANFITSSLKLPWRVKIR</sequence>
<keyword evidence="2" id="KW-1185">Reference proteome</keyword>
<evidence type="ECO:0000313" key="1">
    <source>
        <dbReference type="EMBL" id="KIK56162.1"/>
    </source>
</evidence>
<organism evidence="1 2">
    <name type="scientific">Collybiopsis luxurians FD-317 M1</name>
    <dbReference type="NCBI Taxonomy" id="944289"/>
    <lineage>
        <taxon>Eukaryota</taxon>
        <taxon>Fungi</taxon>
        <taxon>Dikarya</taxon>
        <taxon>Basidiomycota</taxon>
        <taxon>Agaricomycotina</taxon>
        <taxon>Agaricomycetes</taxon>
        <taxon>Agaricomycetidae</taxon>
        <taxon>Agaricales</taxon>
        <taxon>Marasmiineae</taxon>
        <taxon>Omphalotaceae</taxon>
        <taxon>Collybiopsis</taxon>
        <taxon>Collybiopsis luxurians</taxon>
    </lineage>
</organism>
<gene>
    <name evidence="1" type="ORF">GYMLUDRAFT_76275</name>
</gene>
<protein>
    <submittedName>
        <fullName evidence="1">Uncharacterized protein</fullName>
    </submittedName>
</protein>
<evidence type="ECO:0000313" key="2">
    <source>
        <dbReference type="Proteomes" id="UP000053593"/>
    </source>
</evidence>
<dbReference type="Proteomes" id="UP000053593">
    <property type="component" value="Unassembled WGS sequence"/>
</dbReference>
<name>A0A0D0CDM5_9AGAR</name>
<accession>A0A0D0CDM5</accession>
<dbReference type="HOGENOM" id="CLU_3068886_0_0_1"/>
<dbReference type="AlphaFoldDB" id="A0A0D0CDM5"/>
<reference evidence="1 2" key="1">
    <citation type="submission" date="2014-04" db="EMBL/GenBank/DDBJ databases">
        <title>Evolutionary Origins and Diversification of the Mycorrhizal Mutualists.</title>
        <authorList>
            <consortium name="DOE Joint Genome Institute"/>
            <consortium name="Mycorrhizal Genomics Consortium"/>
            <person name="Kohler A."/>
            <person name="Kuo A."/>
            <person name="Nagy L.G."/>
            <person name="Floudas D."/>
            <person name="Copeland A."/>
            <person name="Barry K.W."/>
            <person name="Cichocki N."/>
            <person name="Veneault-Fourrey C."/>
            <person name="LaButti K."/>
            <person name="Lindquist E.A."/>
            <person name="Lipzen A."/>
            <person name="Lundell T."/>
            <person name="Morin E."/>
            <person name="Murat C."/>
            <person name="Riley R."/>
            <person name="Ohm R."/>
            <person name="Sun H."/>
            <person name="Tunlid A."/>
            <person name="Henrissat B."/>
            <person name="Grigoriev I.V."/>
            <person name="Hibbett D.S."/>
            <person name="Martin F."/>
        </authorList>
    </citation>
    <scope>NUCLEOTIDE SEQUENCE [LARGE SCALE GENOMIC DNA]</scope>
    <source>
        <strain evidence="1 2">FD-317 M1</strain>
    </source>
</reference>
<dbReference type="EMBL" id="KN834800">
    <property type="protein sequence ID" value="KIK56162.1"/>
    <property type="molecule type" value="Genomic_DNA"/>
</dbReference>
<proteinExistence type="predicted"/>